<feature type="domain" description="Serine hydrolase" evidence="2">
    <location>
        <begin position="2"/>
        <end position="250"/>
    </location>
</feature>
<dbReference type="GO" id="GO:0005737">
    <property type="term" value="C:cytoplasm"/>
    <property type="evidence" value="ECO:0007669"/>
    <property type="project" value="TreeGrafter"/>
</dbReference>
<dbReference type="Proteomes" id="UP000243515">
    <property type="component" value="Unassembled WGS sequence"/>
</dbReference>
<evidence type="ECO:0000313" key="4">
    <source>
        <dbReference type="Proteomes" id="UP000243515"/>
    </source>
</evidence>
<dbReference type="InterPro" id="IPR050593">
    <property type="entry name" value="LovG"/>
</dbReference>
<dbReference type="InterPro" id="IPR029058">
    <property type="entry name" value="AB_hydrolase_fold"/>
</dbReference>
<dbReference type="PANTHER" id="PTHR48070:SF7">
    <property type="entry name" value="SERINE HYDROLASE FSH DOMAIN-CONTAINING PROTEIN-RELATED"/>
    <property type="match status" value="1"/>
</dbReference>
<dbReference type="EMBL" id="NPHW01007120">
    <property type="protein sequence ID" value="OXV05355.1"/>
    <property type="molecule type" value="Genomic_DNA"/>
</dbReference>
<name>A0A232LMI5_9EURO</name>
<sequence length="267" mass="29570">MKTIKILCLHGKGTSAEIFKAQTVSFRQLMKDSIHLDFHFVDGPLDTSAAAGIDLFYGPPYYAFWEEENATETQAAQTWLADLIAESGPFDGVMMFSQGCILGASMLLRHQIQNPHQPPPFKFAIFICGGAPLREMESLGYSIAPNVWERDRLSKYALHYKAGLSAILSQGSARWTEVDTSITAEDLAEEITGPSGSCPIKIPSVHIYGSKDPRYYSGMQLANLFDKQTRRTYDHQGGHEIPRTEAISRKIMDLVNWAAISGVGYDG</sequence>
<dbReference type="Gene3D" id="3.40.50.1820">
    <property type="entry name" value="alpha/beta hydrolase"/>
    <property type="match status" value="1"/>
</dbReference>
<protein>
    <recommendedName>
        <fullName evidence="2">Serine hydrolase domain-containing protein</fullName>
    </recommendedName>
</protein>
<dbReference type="SUPFAM" id="SSF53474">
    <property type="entry name" value="alpha/beta-Hydrolases"/>
    <property type="match status" value="1"/>
</dbReference>
<gene>
    <name evidence="3" type="ORF">Egran_06877</name>
</gene>
<comment type="caution">
    <text evidence="3">The sequence shown here is derived from an EMBL/GenBank/DDBJ whole genome shotgun (WGS) entry which is preliminary data.</text>
</comment>
<evidence type="ECO:0000256" key="1">
    <source>
        <dbReference type="ARBA" id="ARBA00022801"/>
    </source>
</evidence>
<evidence type="ECO:0000313" key="3">
    <source>
        <dbReference type="EMBL" id="OXV05355.1"/>
    </source>
</evidence>
<accession>A0A232LMI5</accession>
<dbReference type="AlphaFoldDB" id="A0A232LMI5"/>
<reference evidence="3 4" key="1">
    <citation type="journal article" date="2015" name="Environ. Microbiol.">
        <title>Metagenome sequence of Elaphomyces granulatus from sporocarp tissue reveals Ascomycota ectomycorrhizal fingerprints of genome expansion and a Proteobacteria-rich microbiome.</title>
        <authorList>
            <person name="Quandt C.A."/>
            <person name="Kohler A."/>
            <person name="Hesse C.N."/>
            <person name="Sharpton T.J."/>
            <person name="Martin F."/>
            <person name="Spatafora J.W."/>
        </authorList>
    </citation>
    <scope>NUCLEOTIDE SEQUENCE [LARGE SCALE GENOMIC DNA]</scope>
    <source>
        <strain evidence="3 4">OSC145934</strain>
    </source>
</reference>
<dbReference type="PANTHER" id="PTHR48070">
    <property type="entry name" value="ESTERASE OVCA2"/>
    <property type="match status" value="1"/>
</dbReference>
<dbReference type="GO" id="GO:0019748">
    <property type="term" value="P:secondary metabolic process"/>
    <property type="evidence" value="ECO:0007669"/>
    <property type="project" value="TreeGrafter"/>
</dbReference>
<dbReference type="Pfam" id="PF03959">
    <property type="entry name" value="FSH1"/>
    <property type="match status" value="1"/>
</dbReference>
<dbReference type="GO" id="GO:0005634">
    <property type="term" value="C:nucleus"/>
    <property type="evidence" value="ECO:0007669"/>
    <property type="project" value="TreeGrafter"/>
</dbReference>
<dbReference type="OrthoDB" id="2094269at2759"/>
<evidence type="ECO:0000259" key="2">
    <source>
        <dbReference type="Pfam" id="PF03959"/>
    </source>
</evidence>
<keyword evidence="4" id="KW-1185">Reference proteome</keyword>
<dbReference type="GO" id="GO:0016787">
    <property type="term" value="F:hydrolase activity"/>
    <property type="evidence" value="ECO:0007669"/>
    <property type="project" value="UniProtKB-KW"/>
</dbReference>
<dbReference type="InterPro" id="IPR005645">
    <property type="entry name" value="FSH-like_dom"/>
</dbReference>
<proteinExistence type="predicted"/>
<keyword evidence="1" id="KW-0378">Hydrolase</keyword>
<organism evidence="3 4">
    <name type="scientific">Elaphomyces granulatus</name>
    <dbReference type="NCBI Taxonomy" id="519963"/>
    <lineage>
        <taxon>Eukaryota</taxon>
        <taxon>Fungi</taxon>
        <taxon>Dikarya</taxon>
        <taxon>Ascomycota</taxon>
        <taxon>Pezizomycotina</taxon>
        <taxon>Eurotiomycetes</taxon>
        <taxon>Eurotiomycetidae</taxon>
        <taxon>Eurotiales</taxon>
        <taxon>Elaphomycetaceae</taxon>
        <taxon>Elaphomyces</taxon>
    </lineage>
</organism>